<evidence type="ECO:0000256" key="2">
    <source>
        <dbReference type="ARBA" id="ARBA00022737"/>
    </source>
</evidence>
<comment type="caution">
    <text evidence="3">The sequence shown here is derived from an EMBL/GenBank/DDBJ whole genome shotgun (WGS) entry which is preliminary data.</text>
</comment>
<dbReference type="Pfam" id="PF00132">
    <property type="entry name" value="Hexapep"/>
    <property type="match status" value="1"/>
</dbReference>
<dbReference type="PANTHER" id="PTHR43300">
    <property type="entry name" value="ACETYLTRANSFERASE"/>
    <property type="match status" value="1"/>
</dbReference>
<dbReference type="PANTHER" id="PTHR43300:SF11">
    <property type="entry name" value="ACETYLTRANSFERASE RV3034C-RELATED"/>
    <property type="match status" value="1"/>
</dbReference>
<dbReference type="EMBL" id="JARQDV010000022">
    <property type="protein sequence ID" value="MDT2966208.1"/>
    <property type="molecule type" value="Genomic_DNA"/>
</dbReference>
<dbReference type="InterPro" id="IPR050179">
    <property type="entry name" value="Trans_hexapeptide_repeat"/>
</dbReference>
<dbReference type="PROSITE" id="PS00101">
    <property type="entry name" value="HEXAPEP_TRANSFERASES"/>
    <property type="match status" value="1"/>
</dbReference>
<evidence type="ECO:0000256" key="1">
    <source>
        <dbReference type="ARBA" id="ARBA00022679"/>
    </source>
</evidence>
<dbReference type="Proteomes" id="UP001268896">
    <property type="component" value="Unassembled WGS sequence"/>
</dbReference>
<reference evidence="3" key="1">
    <citation type="submission" date="2023-03" db="EMBL/GenBank/DDBJ databases">
        <authorList>
            <person name="Shen W."/>
            <person name="Cai J."/>
        </authorList>
    </citation>
    <scope>NUCLEOTIDE SEQUENCE</scope>
    <source>
        <strain evidence="3">K72-2</strain>
    </source>
</reference>
<dbReference type="SUPFAM" id="SSF51161">
    <property type="entry name" value="Trimeric LpxA-like enzymes"/>
    <property type="match status" value="1"/>
</dbReference>
<dbReference type="CDD" id="cd03349">
    <property type="entry name" value="LbH_XAT"/>
    <property type="match status" value="1"/>
</dbReference>
<organism evidence="3 4">
    <name type="scientific">Enterococcus casseliflavus</name>
    <name type="common">Enterococcus flavescens</name>
    <dbReference type="NCBI Taxonomy" id="37734"/>
    <lineage>
        <taxon>Bacteria</taxon>
        <taxon>Bacillati</taxon>
        <taxon>Bacillota</taxon>
        <taxon>Bacilli</taxon>
        <taxon>Lactobacillales</taxon>
        <taxon>Enterococcaceae</taxon>
        <taxon>Enterococcus</taxon>
    </lineage>
</organism>
<name>A0AAW8URY3_ENTCA</name>
<dbReference type="RefSeq" id="WP_311904652.1">
    <property type="nucleotide sequence ID" value="NZ_JARQDV010000022.1"/>
</dbReference>
<dbReference type="InterPro" id="IPR018357">
    <property type="entry name" value="Hexapep_transf_CS"/>
</dbReference>
<dbReference type="Gene3D" id="2.160.10.10">
    <property type="entry name" value="Hexapeptide repeat proteins"/>
    <property type="match status" value="1"/>
</dbReference>
<evidence type="ECO:0000313" key="3">
    <source>
        <dbReference type="EMBL" id="MDT2966208.1"/>
    </source>
</evidence>
<sequence length="196" mass="21770">METLNKIIFRSMRILKYRKRVFGKKIGIGNRFVKGTFIQELSVIGSYNYFGPNNNVNYAIVGNFCSFGPNVIIGPGTHSMDYVTTSNLISIKNIDFSMFSRPSQIGSDVWIGSNAVILQGVTVGTGAVIGANSVVTKDVPPYAVVVGSPAVVKRFRFDSDQIEFLLSNKWWENDLSMAKEKCKEIEKKIKEGNITL</sequence>
<accession>A0AAW8URY3</accession>
<keyword evidence="1" id="KW-0808">Transferase</keyword>
<keyword evidence="2" id="KW-0677">Repeat</keyword>
<gene>
    <name evidence="3" type="ORF">P7I32_16655</name>
</gene>
<dbReference type="GO" id="GO:0016740">
    <property type="term" value="F:transferase activity"/>
    <property type="evidence" value="ECO:0007669"/>
    <property type="project" value="UniProtKB-KW"/>
</dbReference>
<dbReference type="AlphaFoldDB" id="A0AAW8URY3"/>
<dbReference type="InterPro" id="IPR001451">
    <property type="entry name" value="Hexapep"/>
</dbReference>
<proteinExistence type="predicted"/>
<dbReference type="InterPro" id="IPR011004">
    <property type="entry name" value="Trimer_LpxA-like_sf"/>
</dbReference>
<protein>
    <submittedName>
        <fullName evidence="3">CatB-related O-acetyltransferase</fullName>
    </submittedName>
</protein>
<evidence type="ECO:0000313" key="4">
    <source>
        <dbReference type="Proteomes" id="UP001268896"/>
    </source>
</evidence>